<proteinExistence type="predicted"/>
<name>A0A1Q9CDL6_SYMMI</name>
<evidence type="ECO:0000256" key="1">
    <source>
        <dbReference type="SAM" id="MobiDB-lite"/>
    </source>
</evidence>
<accession>A0A1Q9CDL6</accession>
<dbReference type="SUPFAM" id="SSF52540">
    <property type="entry name" value="P-loop containing nucleoside triphosphate hydrolases"/>
    <property type="match status" value="1"/>
</dbReference>
<gene>
    <name evidence="3" type="ORF">AK812_SmicGene38477</name>
</gene>
<feature type="compositionally biased region" description="Basic residues" evidence="1">
    <location>
        <begin position="1595"/>
        <end position="1604"/>
    </location>
</feature>
<feature type="region of interest" description="Disordered" evidence="1">
    <location>
        <begin position="999"/>
        <end position="1029"/>
    </location>
</feature>
<feature type="compositionally biased region" description="Pro residues" evidence="1">
    <location>
        <begin position="1653"/>
        <end position="1671"/>
    </location>
</feature>
<sequence length="2916" mass="326734">MDRPSCRCWRFLGLLLVGFVMPAVFNAVSSKPAGFSSLNGGTLATSETDRALITLTLRIPKLTEPIPGLVIAGVDKGGTSEAWAMIAHEFQAQTQCHRHKELGCLYKYRQGAVAVEDCYKSCFNLSLVQNSSNYLPVDGTPSYLYGGLNLEAKPVSPATLFKFSPEAAVLFLLRKPLDRARSLYNHWCKASSTRPPPIRAGCESSLESLLSTELQFLHDNDYLVKQFLNASCINRSDCDLWSPMWQYRTGFEPSIKAGQRKHGRRKHRHPYILTGMYFPFVYAWAQCTKAKQLAVMQSEYFWQDPRRLWTVLGVSSDYVPLQPQNKANAYTARATLSPTVAKQIEDAFKARPGAGATSPQLLVSDPMADSLCHKSAACCCVAATVAQATLTPAAELVQSLGKVQEFAKTCRGQEPIRGTPFEKLMVAVLQNTNVADVYALHSEPGAGKSTASTLAALELKGRQPKDVIVPLQNDFERQLKSFFCLANIEYTEYTAEIARPFFTSLKDKGIRVRWSREETQELLNSTNIQELLKKRLRDDEAHLQAQELQCLRPHDVIRRLGAGADPQGKAEERTPEGASHSSTVKCTYAEFETSLRVVLAVPPRTRRAVRTMPDAAAAEESDGDAGSLPSHPSQVEDEDGSIGDRAFTEPVVPTMADVADEDIDMSECVSKILEGLRGDAFSIARDIGLNRLLKPDGIDHLIEQIRQQAFPLQSEEASELFRQGQLLSGPLAKQPGEPMLSYIARRKRWWSTLCELDPDIRLSEAMRANLLVELSGLSRQEQLMVKTAARSQTTDEFARVLVQHHSVVHMKERLLTEKEKPNTQRTGYKPWLDRQHHQTPKFGYMGYGYEEFEAVEPDQGTIPEEDLQDAAYPALGQSPDDESWVDDEEVAMQLNAYTAVSEEIGVDDIDEDYAEAVQLAYAATNTLSTAKGKGKGKDKGGKGKSGGKLVKSNLTIADRKAYMAVEESDEDDEVVILSNSGSQESNTLDFDLLRSIASRTSEESHNTSWEIASASAGGRSRSTRSYKIPDPPVSLNVRVAAADRGTLGGDGSAHNMASPDDADAMEPCTFVRPSIGSREGRTEAHRGFQAMLREYDEACTAAGINPEAGAEAQAARSCAPPATIHIPDRNFAPALLPPRDGSSPANMVVDVFTHGYEWNPTVQRIRNKWDSKALFDHFEDLNTSPITVERNRLSWCCIFLDMTHIPDARFDEGADPGLKHRLQEQQRENTRHVGSHPNILHELSMHVEFVEHCRYILNVIIDCAHCGVQAVNLSVVCKSNRHRSVGAGYLLGELCRFVKRTAVSITHMEAAKTFIRMPFKSCKGRCEDCTHTTLESWVEVQDILDGFVRKCRVSGNLSNYCVLIAEPEAARAAGIESYAERFHRECLEMEEEEAAAAAGPAAPSAGATSSDAAPTAMEVDEDSLPPDLEGWDPMDLVLRPLLLPPAEEAMSSTPSYSAPTPKVHYDAGASGFNAGKPGPVFKPPPAELMQQQQAPIAPVIIRPAVPPIPPGAPPPPAGPPTKAPAVDANEECIGKLRAETEALLAENTRLSRAPRDSEEELAETRRHLRDAQLDLEEASRRAYRAERQLDDLRARRSRSRRRSYSPRDRHGGDRDRRDYRDRRDDPEEGRVRERWERAESSSHYDKIGRSPSPALPAYPPPPEETPTPPRPTRSASEHRDCDRSRLRFCFLDNTEVSQELVCGFLGKKVPLPKLHEGQWLLSSEHDYEACVHSSTNDAMSLVCASFFDKELKDLNPDDTWKYDEAAAAEPGSSQIVVSDQNNQEGKNYRSSTESTEDSTMHFLEYRGVFEIEEDLHFRRYSKGLALHNTVTGELVALADSTAWTDLVIQKTAEGSVLKYTDEDGEQKELPVASILQYSKQVQKKLKENSGPAGDQQSWQRRVAEFVKNRDDETLNNRRKRLRDKSSVEPVRVATMQWMLDINHSMQWLGSSLSDFFISEEQIKQSEQPPTLVISTDQEGTQLAATNFLKWHLNACIEHTYDPQHRRSNDTTLALGQAGVLKQACHAVGLYNLQYGPWQKGGFHEQVVDAATEMKEGMSPNDDLLKLFFDDILLDLGESLENNNEARRLQYLQELPNSPIVKSKGPKASMSRFNSLQHSQDHIDKHWSSFALILTVICLTQKFVDFADELWAPAGAVAAILKEQPPVSAATAKKEAKEALNNMRSKTRNTLHLYCKWMNDPVNKNLARMLFYLQKPESDDSGQMLASMRSAAACREHFKKWSQWSFLEIAQQQIAVLSNLTLLSRMGFEMSRSERTKSELTEENLQCEDALARKCWLVLCKLLKFRLGSMTWHTWSLPGICAGLLFYEDTAKQQETRSLLRTIDQVVLACEERGSLAAKELLQGQGCNSPLMRWLRHRFREEAPDFSTTPACVGRCIYEIFGGLLNTKLVEDLNKLQREHECRDTNRQEVSPSLSWRAGTQHNLLGTYDRQELKVSCLTNMPRDYESDAFYNRNIVKNETAEHKKLQHDLKKVTGPATWYICTPESQQQTFANLALLTEIGDEYHKVETAWHASLLPEHQVVTKSSQASTSAAKYYFVVRSYRNAALAWEMSCVNRKKPKEKEFTFKKVRKLEWLFLFNKDDYLVHRLTAHSPSRVWMLNEKQTGAGCSLSSSMEPKTLEQHHTKHGFSGIPEDVLKKMCNEWEVGVATVPKGVSEQQALQTALTLHHDPATTAEEVLAKVFDNSGALEGECSDEILEEVQQIMEDSVIQQDRDKILSILKKSDQAKQNRQKSVESLTAYFEETVKVLPPAKAAERKKSLTKKPTKKEAAPVPKDKKAEASSSQKKTQDRSMDPPCEPGSSYDNRHYQKLNEDIDEYLRKGKPENMHILTDPKNGRWRLTWKSAEATEQRSVSWTNVGAKLAGEEVLKQGWDWSRTYLGQDMPPEAKRWLEMIRNHS</sequence>
<dbReference type="InterPro" id="IPR027417">
    <property type="entry name" value="P-loop_NTPase"/>
</dbReference>
<evidence type="ECO:0000313" key="3">
    <source>
        <dbReference type="EMBL" id="OLP81034.1"/>
    </source>
</evidence>
<feature type="region of interest" description="Disordered" evidence="1">
    <location>
        <begin position="1594"/>
        <end position="1679"/>
    </location>
</feature>
<keyword evidence="4" id="KW-1185">Reference proteome</keyword>
<dbReference type="OrthoDB" id="448986at2759"/>
<feature type="region of interest" description="Disordered" evidence="1">
    <location>
        <begin position="1390"/>
        <end position="1431"/>
    </location>
</feature>
<evidence type="ECO:0000256" key="2">
    <source>
        <dbReference type="SAM" id="SignalP"/>
    </source>
</evidence>
<feature type="region of interest" description="Disordered" evidence="1">
    <location>
        <begin position="611"/>
        <end position="645"/>
    </location>
</feature>
<dbReference type="Proteomes" id="UP000186817">
    <property type="component" value="Unassembled WGS sequence"/>
</dbReference>
<dbReference type="Gene3D" id="3.40.50.300">
    <property type="entry name" value="P-loop containing nucleotide triphosphate hydrolases"/>
    <property type="match status" value="1"/>
</dbReference>
<feature type="region of interest" description="Disordered" evidence="1">
    <location>
        <begin position="2772"/>
        <end position="2826"/>
    </location>
</feature>
<feature type="compositionally biased region" description="Basic and acidic residues" evidence="1">
    <location>
        <begin position="1605"/>
        <end position="1648"/>
    </location>
</feature>
<protein>
    <submittedName>
        <fullName evidence="3">Uncharacterized protein</fullName>
    </submittedName>
</protein>
<feature type="compositionally biased region" description="Basic and acidic residues" evidence="1">
    <location>
        <begin position="2785"/>
        <end position="2798"/>
    </location>
</feature>
<feature type="region of interest" description="Disordered" evidence="1">
    <location>
        <begin position="563"/>
        <end position="582"/>
    </location>
</feature>
<feature type="region of interest" description="Disordered" evidence="1">
    <location>
        <begin position="1506"/>
        <end position="1525"/>
    </location>
</feature>
<feature type="region of interest" description="Disordered" evidence="1">
    <location>
        <begin position="929"/>
        <end position="948"/>
    </location>
</feature>
<comment type="caution">
    <text evidence="3">The sequence shown here is derived from an EMBL/GenBank/DDBJ whole genome shotgun (WGS) entry which is preliminary data.</text>
</comment>
<feature type="compositionally biased region" description="Acidic residues" evidence="1">
    <location>
        <begin position="1418"/>
        <end position="1431"/>
    </location>
</feature>
<feature type="signal peptide" evidence="2">
    <location>
        <begin position="1"/>
        <end position="22"/>
    </location>
</feature>
<feature type="chain" id="PRO_5013136223" evidence="2">
    <location>
        <begin position="23"/>
        <end position="2916"/>
    </location>
</feature>
<feature type="compositionally biased region" description="Low complexity" evidence="1">
    <location>
        <begin position="1395"/>
        <end position="1416"/>
    </location>
</feature>
<feature type="compositionally biased region" description="Pro residues" evidence="1">
    <location>
        <begin position="1506"/>
        <end position="1522"/>
    </location>
</feature>
<feature type="compositionally biased region" description="Low complexity" evidence="1">
    <location>
        <begin position="1012"/>
        <end position="1025"/>
    </location>
</feature>
<evidence type="ECO:0000313" key="4">
    <source>
        <dbReference type="Proteomes" id="UP000186817"/>
    </source>
</evidence>
<feature type="region of interest" description="Disordered" evidence="1">
    <location>
        <begin position="1545"/>
        <end position="1564"/>
    </location>
</feature>
<organism evidence="3 4">
    <name type="scientific">Symbiodinium microadriaticum</name>
    <name type="common">Dinoflagellate</name>
    <name type="synonym">Zooxanthella microadriatica</name>
    <dbReference type="NCBI Taxonomy" id="2951"/>
    <lineage>
        <taxon>Eukaryota</taxon>
        <taxon>Sar</taxon>
        <taxon>Alveolata</taxon>
        <taxon>Dinophyceae</taxon>
        <taxon>Suessiales</taxon>
        <taxon>Symbiodiniaceae</taxon>
        <taxon>Symbiodinium</taxon>
    </lineage>
</organism>
<reference evidence="3 4" key="1">
    <citation type="submission" date="2016-02" db="EMBL/GenBank/DDBJ databases">
        <title>Genome analysis of coral dinoflagellate symbionts highlights evolutionary adaptations to a symbiotic lifestyle.</title>
        <authorList>
            <person name="Aranda M."/>
            <person name="Li Y."/>
            <person name="Liew Y.J."/>
            <person name="Baumgarten S."/>
            <person name="Simakov O."/>
            <person name="Wilson M."/>
            <person name="Piel J."/>
            <person name="Ashoor H."/>
            <person name="Bougouffa S."/>
            <person name="Bajic V.B."/>
            <person name="Ryu T."/>
            <person name="Ravasi T."/>
            <person name="Bayer T."/>
            <person name="Micklem G."/>
            <person name="Kim H."/>
            <person name="Bhak J."/>
            <person name="Lajeunesse T.C."/>
            <person name="Voolstra C.R."/>
        </authorList>
    </citation>
    <scope>NUCLEOTIDE SEQUENCE [LARGE SCALE GENOMIC DNA]</scope>
    <source>
        <strain evidence="3 4">CCMP2467</strain>
    </source>
</reference>
<dbReference type="EMBL" id="LSRX01001320">
    <property type="protein sequence ID" value="OLP81034.1"/>
    <property type="molecule type" value="Genomic_DNA"/>
</dbReference>
<keyword evidence="2" id="KW-0732">Signal</keyword>